<name>A0A556C8Q7_BREAU</name>
<sequence length="201" mass="21710">MGQDSAEEKTKDRQSTFTQRARRAQIIDVTIELLAEHGFSGVSLSQIADRAGVTKPTVLYHFTDKATLVRGAYQHVLDAMVESVGEAVSSAEVAERPRVYVRSIVAHFVSHRSHSRLSVEALIHGGARTDSSARWKPVAELLKAAREARGVKGPSDSRTAALIIGGAIDAVVGEALEDPGYDTAAASEEIVDLIEERYLTD</sequence>
<keyword evidence="5" id="KW-1185">Reference proteome</keyword>
<dbReference type="Proteomes" id="UP000316406">
    <property type="component" value="Unassembled WGS sequence"/>
</dbReference>
<dbReference type="PANTHER" id="PTHR30055">
    <property type="entry name" value="HTH-TYPE TRANSCRIPTIONAL REGULATOR RUTR"/>
    <property type="match status" value="1"/>
</dbReference>
<dbReference type="PRINTS" id="PR00455">
    <property type="entry name" value="HTHTETR"/>
</dbReference>
<proteinExistence type="predicted"/>
<feature type="DNA-binding region" description="H-T-H motif" evidence="2">
    <location>
        <begin position="43"/>
        <end position="62"/>
    </location>
</feature>
<evidence type="ECO:0000256" key="1">
    <source>
        <dbReference type="ARBA" id="ARBA00023125"/>
    </source>
</evidence>
<organism evidence="4 5">
    <name type="scientific">Brevibacterium aurantiacum</name>
    <dbReference type="NCBI Taxonomy" id="273384"/>
    <lineage>
        <taxon>Bacteria</taxon>
        <taxon>Bacillati</taxon>
        <taxon>Actinomycetota</taxon>
        <taxon>Actinomycetes</taxon>
        <taxon>Micrococcales</taxon>
        <taxon>Brevibacteriaceae</taxon>
        <taxon>Brevibacterium</taxon>
    </lineage>
</organism>
<dbReference type="InterPro" id="IPR001647">
    <property type="entry name" value="HTH_TetR"/>
</dbReference>
<dbReference type="Gene3D" id="1.10.357.10">
    <property type="entry name" value="Tetracycline Repressor, domain 2"/>
    <property type="match status" value="1"/>
</dbReference>
<evidence type="ECO:0000259" key="3">
    <source>
        <dbReference type="PROSITE" id="PS50977"/>
    </source>
</evidence>
<dbReference type="PROSITE" id="PS50977">
    <property type="entry name" value="HTH_TETR_2"/>
    <property type="match status" value="1"/>
</dbReference>
<feature type="domain" description="HTH tetR-type" evidence="3">
    <location>
        <begin position="20"/>
        <end position="80"/>
    </location>
</feature>
<gene>
    <name evidence="4" type="ORF">FO013_16025</name>
</gene>
<dbReference type="GO" id="GO:0003700">
    <property type="term" value="F:DNA-binding transcription factor activity"/>
    <property type="evidence" value="ECO:0007669"/>
    <property type="project" value="TreeGrafter"/>
</dbReference>
<dbReference type="Pfam" id="PF00440">
    <property type="entry name" value="TetR_N"/>
    <property type="match status" value="1"/>
</dbReference>
<dbReference type="InterPro" id="IPR009057">
    <property type="entry name" value="Homeodomain-like_sf"/>
</dbReference>
<dbReference type="PANTHER" id="PTHR30055:SF223">
    <property type="entry name" value="HTH-TYPE TRANSCRIPTIONAL REGULATOR UIDR"/>
    <property type="match status" value="1"/>
</dbReference>
<dbReference type="GO" id="GO:0000976">
    <property type="term" value="F:transcription cis-regulatory region binding"/>
    <property type="evidence" value="ECO:0007669"/>
    <property type="project" value="TreeGrafter"/>
</dbReference>
<evidence type="ECO:0000256" key="2">
    <source>
        <dbReference type="PROSITE-ProRule" id="PRU00335"/>
    </source>
</evidence>
<dbReference type="AlphaFoldDB" id="A0A556C8Q7"/>
<accession>A0A556C8Q7</accession>
<dbReference type="OrthoDB" id="116659at2"/>
<reference evidence="4 5" key="1">
    <citation type="submission" date="2019-07" db="EMBL/GenBank/DDBJ databases">
        <title>Draft genome sequence of Brevibacterium aurantiacum XU54 isolated from Xinjiang China.</title>
        <authorList>
            <person name="Xu X."/>
        </authorList>
    </citation>
    <scope>NUCLEOTIDE SEQUENCE [LARGE SCALE GENOMIC DNA]</scope>
    <source>
        <strain evidence="4 5">XU54</strain>
    </source>
</reference>
<dbReference type="SUPFAM" id="SSF46689">
    <property type="entry name" value="Homeodomain-like"/>
    <property type="match status" value="1"/>
</dbReference>
<dbReference type="EMBL" id="VLTK01000010">
    <property type="protein sequence ID" value="TSI13834.1"/>
    <property type="molecule type" value="Genomic_DNA"/>
</dbReference>
<evidence type="ECO:0000313" key="5">
    <source>
        <dbReference type="Proteomes" id="UP000316406"/>
    </source>
</evidence>
<dbReference type="InterPro" id="IPR050109">
    <property type="entry name" value="HTH-type_TetR-like_transc_reg"/>
</dbReference>
<evidence type="ECO:0000313" key="4">
    <source>
        <dbReference type="EMBL" id="TSI13834.1"/>
    </source>
</evidence>
<dbReference type="RefSeq" id="WP_143923570.1">
    <property type="nucleotide sequence ID" value="NZ_VLTK01000010.1"/>
</dbReference>
<protein>
    <submittedName>
        <fullName evidence="4">TetR/AcrR family transcriptional regulator</fullName>
    </submittedName>
</protein>
<comment type="caution">
    <text evidence="4">The sequence shown here is derived from an EMBL/GenBank/DDBJ whole genome shotgun (WGS) entry which is preliminary data.</text>
</comment>
<keyword evidence="1 2" id="KW-0238">DNA-binding</keyword>